<name>A0AAQ1GPQ0_9BURK</name>
<comment type="caution">
    <text evidence="6">The sequence shown here is derived from an EMBL/GenBank/DDBJ whole genome shotgun (WGS) entry which is preliminary data.</text>
</comment>
<evidence type="ECO:0000313" key="6">
    <source>
        <dbReference type="EMBL" id="SEK15728.1"/>
    </source>
</evidence>
<dbReference type="SUPFAM" id="SSF53850">
    <property type="entry name" value="Periplasmic binding protein-like II"/>
    <property type="match status" value="1"/>
</dbReference>
<dbReference type="AlphaFoldDB" id="A0AAQ1GPQ0"/>
<gene>
    <name evidence="6" type="ORF">SAMN05216550_14711</name>
</gene>
<accession>A0AAQ1GPQ0</accession>
<dbReference type="FunFam" id="1.10.10.10:FF:000001">
    <property type="entry name" value="LysR family transcriptional regulator"/>
    <property type="match status" value="1"/>
</dbReference>
<evidence type="ECO:0000256" key="2">
    <source>
        <dbReference type="ARBA" id="ARBA00023015"/>
    </source>
</evidence>
<evidence type="ECO:0000259" key="5">
    <source>
        <dbReference type="PROSITE" id="PS50931"/>
    </source>
</evidence>
<protein>
    <submittedName>
        <fullName evidence="6">LysR substrate binding domain-containing protein</fullName>
    </submittedName>
</protein>
<sequence>MDRFDAMRAFVRVVDTRGFTKAAEALNLNTGTVSRMVQILEEQTNVRLLNRTTRSVSPTPEGQTYYEACVRVLEQVDSMNEEAMSAAQSPEGRIKVGMPAIFARGLVIPALPSLLDAYPGLDIELAYRMSSSVSPRRPWTAPSGLDPSANRVWWRKRLRECLMHCARHRLT</sequence>
<comment type="similarity">
    <text evidence="1">Belongs to the LysR transcriptional regulatory family.</text>
</comment>
<dbReference type="Pfam" id="PF00126">
    <property type="entry name" value="HTH_1"/>
    <property type="match status" value="1"/>
</dbReference>
<reference evidence="6 7" key="1">
    <citation type="submission" date="2016-10" db="EMBL/GenBank/DDBJ databases">
        <authorList>
            <person name="Varghese N."/>
            <person name="Submissions S."/>
        </authorList>
    </citation>
    <scope>NUCLEOTIDE SEQUENCE [LARGE SCALE GENOMIC DNA]</scope>
    <source>
        <strain evidence="6 7">LMG 22274</strain>
    </source>
</reference>
<dbReference type="GO" id="GO:0003700">
    <property type="term" value="F:DNA-binding transcription factor activity"/>
    <property type="evidence" value="ECO:0007669"/>
    <property type="project" value="InterPro"/>
</dbReference>
<evidence type="ECO:0000256" key="4">
    <source>
        <dbReference type="ARBA" id="ARBA00023163"/>
    </source>
</evidence>
<feature type="domain" description="HTH lysR-type" evidence="5">
    <location>
        <begin position="1"/>
        <end position="59"/>
    </location>
</feature>
<evidence type="ECO:0000313" key="7">
    <source>
        <dbReference type="Proteomes" id="UP000183529"/>
    </source>
</evidence>
<dbReference type="PROSITE" id="PS50931">
    <property type="entry name" value="HTH_LYSR"/>
    <property type="match status" value="1"/>
</dbReference>
<dbReference type="PANTHER" id="PTHR30537">
    <property type="entry name" value="HTH-TYPE TRANSCRIPTIONAL REGULATOR"/>
    <property type="match status" value="1"/>
</dbReference>
<dbReference type="GO" id="GO:0006351">
    <property type="term" value="P:DNA-templated transcription"/>
    <property type="evidence" value="ECO:0007669"/>
    <property type="project" value="TreeGrafter"/>
</dbReference>
<dbReference type="EMBL" id="FNZM01000047">
    <property type="protein sequence ID" value="SEK15728.1"/>
    <property type="molecule type" value="Genomic_DNA"/>
</dbReference>
<proteinExistence type="inferred from homology"/>
<dbReference type="InterPro" id="IPR036390">
    <property type="entry name" value="WH_DNA-bd_sf"/>
</dbReference>
<dbReference type="PANTHER" id="PTHR30537:SF72">
    <property type="entry name" value="LYSR FAMILY TRANSCRIPTIONAL REGULATOR"/>
    <property type="match status" value="1"/>
</dbReference>
<dbReference type="GO" id="GO:0043565">
    <property type="term" value="F:sequence-specific DNA binding"/>
    <property type="evidence" value="ECO:0007669"/>
    <property type="project" value="TreeGrafter"/>
</dbReference>
<organism evidence="6 7">
    <name type="scientific">Paraburkholderia tropica</name>
    <dbReference type="NCBI Taxonomy" id="92647"/>
    <lineage>
        <taxon>Bacteria</taxon>
        <taxon>Pseudomonadati</taxon>
        <taxon>Pseudomonadota</taxon>
        <taxon>Betaproteobacteria</taxon>
        <taxon>Burkholderiales</taxon>
        <taxon>Burkholderiaceae</taxon>
        <taxon>Paraburkholderia</taxon>
    </lineage>
</organism>
<keyword evidence="2" id="KW-0805">Transcription regulation</keyword>
<dbReference type="InterPro" id="IPR036388">
    <property type="entry name" value="WH-like_DNA-bd_sf"/>
</dbReference>
<keyword evidence="4" id="KW-0804">Transcription</keyword>
<evidence type="ECO:0000256" key="3">
    <source>
        <dbReference type="ARBA" id="ARBA00023125"/>
    </source>
</evidence>
<dbReference type="InterPro" id="IPR058163">
    <property type="entry name" value="LysR-type_TF_proteobact-type"/>
</dbReference>
<dbReference type="Gene3D" id="3.40.190.10">
    <property type="entry name" value="Periplasmic binding protein-like II"/>
    <property type="match status" value="1"/>
</dbReference>
<evidence type="ECO:0000256" key="1">
    <source>
        <dbReference type="ARBA" id="ARBA00009437"/>
    </source>
</evidence>
<keyword evidence="3" id="KW-0238">DNA-binding</keyword>
<dbReference type="InterPro" id="IPR000847">
    <property type="entry name" value="LysR_HTH_N"/>
</dbReference>
<dbReference type="SUPFAM" id="SSF46785">
    <property type="entry name" value="Winged helix' DNA-binding domain"/>
    <property type="match status" value="1"/>
</dbReference>
<dbReference type="Gene3D" id="1.10.10.10">
    <property type="entry name" value="Winged helix-like DNA-binding domain superfamily/Winged helix DNA-binding domain"/>
    <property type="match status" value="1"/>
</dbReference>
<dbReference type="Proteomes" id="UP000183529">
    <property type="component" value="Unassembled WGS sequence"/>
</dbReference>